<evidence type="ECO:0000256" key="10">
    <source>
        <dbReference type="ARBA" id="ARBA00023180"/>
    </source>
</evidence>
<protein>
    <recommendedName>
        <fullName evidence="14">Ionotropic glutamate receptor L-glutamate and glycine-binding domain-containing protein</fullName>
    </recommendedName>
</protein>
<evidence type="ECO:0000256" key="6">
    <source>
        <dbReference type="ARBA" id="ARBA00022989"/>
    </source>
</evidence>
<dbReference type="PANTHER" id="PTHR42643">
    <property type="entry name" value="IONOTROPIC RECEPTOR 20A-RELATED"/>
    <property type="match status" value="1"/>
</dbReference>
<dbReference type="Gene3D" id="1.10.287.70">
    <property type="match status" value="1"/>
</dbReference>
<dbReference type="InParanoid" id="A0A2J7QVP3"/>
<dbReference type="Pfam" id="PF10613">
    <property type="entry name" value="Lig_chan-Glu_bd"/>
    <property type="match status" value="1"/>
</dbReference>
<dbReference type="STRING" id="105785.A0A2J7QVP3"/>
<organism evidence="15 16">
    <name type="scientific">Cryptotermes secundus</name>
    <dbReference type="NCBI Taxonomy" id="105785"/>
    <lineage>
        <taxon>Eukaryota</taxon>
        <taxon>Metazoa</taxon>
        <taxon>Ecdysozoa</taxon>
        <taxon>Arthropoda</taxon>
        <taxon>Hexapoda</taxon>
        <taxon>Insecta</taxon>
        <taxon>Pterygota</taxon>
        <taxon>Neoptera</taxon>
        <taxon>Polyneoptera</taxon>
        <taxon>Dictyoptera</taxon>
        <taxon>Blattodea</taxon>
        <taxon>Blattoidea</taxon>
        <taxon>Termitoidae</taxon>
        <taxon>Kalotermitidae</taxon>
        <taxon>Cryptotermitinae</taxon>
        <taxon>Cryptotermes</taxon>
    </lineage>
</organism>
<keyword evidence="3" id="KW-0813">Transport</keyword>
<evidence type="ECO:0000256" key="5">
    <source>
        <dbReference type="ARBA" id="ARBA00022692"/>
    </source>
</evidence>
<evidence type="ECO:0000256" key="2">
    <source>
        <dbReference type="ARBA" id="ARBA00008685"/>
    </source>
</evidence>
<evidence type="ECO:0000256" key="8">
    <source>
        <dbReference type="ARBA" id="ARBA00023136"/>
    </source>
</evidence>
<comment type="subcellular location">
    <subcellularLocation>
        <location evidence="1">Cell membrane</location>
        <topology evidence="1">Multi-pass membrane protein</topology>
    </subcellularLocation>
</comment>
<keyword evidence="5 13" id="KW-0812">Transmembrane</keyword>
<evidence type="ECO:0000256" key="11">
    <source>
        <dbReference type="ARBA" id="ARBA00023286"/>
    </source>
</evidence>
<dbReference type="InterPro" id="IPR019594">
    <property type="entry name" value="Glu/Gly-bd"/>
</dbReference>
<dbReference type="EMBL" id="NEVH01009776">
    <property type="protein sequence ID" value="PNF32653.1"/>
    <property type="molecule type" value="Genomic_DNA"/>
</dbReference>
<sequence>MDQGIIRNVKVHYRKLLMQSLLVNIDSISSASELARTVSVPDAVIWISQAVKKLLPETVTKCFYGRSYSAFYTQIVEERSGKPIKISGFFGEMWKLLEERLEFKSDFYKPSDNYFGAPTENGSWNGMIGMLHRGEADFAVAKFVMSPARLQAVDFISTLEKVKTRLFIKEQRSLHVKWDEFLRPFTKRLWILQSFAMILIGLCFGVAYHVGQKLGLEAGVASILQNLYDALFYTFASFCQQGRSVTPRMLSCRVVFVTSYFTAVVLLAGYSAFLISVLTTKETKEYPFTSFKQFLADGSFQLGMLSDSAFTFYFENSTDPVMQKIYQTMIAPNQQNFPSSDDEGFQRVCDVPNYAYITYTEPGYRETGAFNCDLTEIPQIYIPGSLAITTVKNSPYKGIFNSV</sequence>
<evidence type="ECO:0000256" key="12">
    <source>
        <dbReference type="ARBA" id="ARBA00023303"/>
    </source>
</evidence>
<feature type="domain" description="Ionotropic glutamate receptor L-glutamate and glycine-binding" evidence="14">
    <location>
        <begin position="71"/>
        <end position="133"/>
    </location>
</feature>
<dbReference type="AlphaFoldDB" id="A0A2J7QVP3"/>
<keyword evidence="4" id="KW-1003">Cell membrane</keyword>
<evidence type="ECO:0000256" key="3">
    <source>
        <dbReference type="ARBA" id="ARBA00022448"/>
    </source>
</evidence>
<dbReference type="GO" id="GO:0015276">
    <property type="term" value="F:ligand-gated monoatomic ion channel activity"/>
    <property type="evidence" value="ECO:0007669"/>
    <property type="project" value="InterPro"/>
</dbReference>
<dbReference type="PANTHER" id="PTHR42643:SF30">
    <property type="entry name" value="IONOTROPIC RECEPTOR 40A-RELATED"/>
    <property type="match status" value="1"/>
</dbReference>
<keyword evidence="12" id="KW-0407">Ion channel</keyword>
<dbReference type="OrthoDB" id="6117597at2759"/>
<evidence type="ECO:0000256" key="7">
    <source>
        <dbReference type="ARBA" id="ARBA00023065"/>
    </source>
</evidence>
<keyword evidence="16" id="KW-1185">Reference proteome</keyword>
<name>A0A2J7QVP3_9NEOP</name>
<keyword evidence="9" id="KW-0675">Receptor</keyword>
<dbReference type="GO" id="GO:0050906">
    <property type="term" value="P:detection of stimulus involved in sensory perception"/>
    <property type="evidence" value="ECO:0007669"/>
    <property type="project" value="UniProtKB-ARBA"/>
</dbReference>
<feature type="transmembrane region" description="Helical" evidence="13">
    <location>
        <begin position="189"/>
        <end position="210"/>
    </location>
</feature>
<comment type="caution">
    <text evidence="15">The sequence shown here is derived from an EMBL/GenBank/DDBJ whole genome shotgun (WGS) entry which is preliminary data.</text>
</comment>
<dbReference type="Proteomes" id="UP000235965">
    <property type="component" value="Unassembled WGS sequence"/>
</dbReference>
<evidence type="ECO:0000313" key="16">
    <source>
        <dbReference type="Proteomes" id="UP000235965"/>
    </source>
</evidence>
<accession>A0A2J7QVP3</accession>
<comment type="similarity">
    <text evidence="2">Belongs to the glutamate-gated ion channel (TC 1.A.10.1) family.</text>
</comment>
<dbReference type="Pfam" id="PF00060">
    <property type="entry name" value="Lig_chan"/>
    <property type="match status" value="1"/>
</dbReference>
<proteinExistence type="inferred from homology"/>
<evidence type="ECO:0000256" key="1">
    <source>
        <dbReference type="ARBA" id="ARBA00004651"/>
    </source>
</evidence>
<dbReference type="SMART" id="SM00918">
    <property type="entry name" value="Lig_chan-Glu_bd"/>
    <property type="match status" value="1"/>
</dbReference>
<keyword evidence="7" id="KW-0406">Ion transport</keyword>
<gene>
    <name evidence="15" type="ORF">B7P43_G15051</name>
</gene>
<reference evidence="15 16" key="1">
    <citation type="submission" date="2017-12" db="EMBL/GenBank/DDBJ databases">
        <title>Hemimetabolous genomes reveal molecular basis of termite eusociality.</title>
        <authorList>
            <person name="Harrison M.C."/>
            <person name="Jongepier E."/>
            <person name="Robertson H.M."/>
            <person name="Arning N."/>
            <person name="Bitard-Feildel T."/>
            <person name="Chao H."/>
            <person name="Childers C.P."/>
            <person name="Dinh H."/>
            <person name="Doddapaneni H."/>
            <person name="Dugan S."/>
            <person name="Gowin J."/>
            <person name="Greiner C."/>
            <person name="Han Y."/>
            <person name="Hu H."/>
            <person name="Hughes D.S.T."/>
            <person name="Huylmans A.-K."/>
            <person name="Kemena C."/>
            <person name="Kremer L.P.M."/>
            <person name="Lee S.L."/>
            <person name="Lopez-Ezquerra A."/>
            <person name="Mallet L."/>
            <person name="Monroy-Kuhn J.M."/>
            <person name="Moser A."/>
            <person name="Murali S.C."/>
            <person name="Muzny D.M."/>
            <person name="Otani S."/>
            <person name="Piulachs M.-D."/>
            <person name="Poelchau M."/>
            <person name="Qu J."/>
            <person name="Schaub F."/>
            <person name="Wada-Katsumata A."/>
            <person name="Worley K.C."/>
            <person name="Xie Q."/>
            <person name="Ylla G."/>
            <person name="Poulsen M."/>
            <person name="Gibbs R.A."/>
            <person name="Schal C."/>
            <person name="Richards S."/>
            <person name="Belles X."/>
            <person name="Korb J."/>
            <person name="Bornberg-Bauer E."/>
        </authorList>
    </citation>
    <scope>NUCLEOTIDE SEQUENCE [LARGE SCALE GENOMIC DNA]</scope>
    <source>
        <tissue evidence="15">Whole body</tissue>
    </source>
</reference>
<dbReference type="SUPFAM" id="SSF53850">
    <property type="entry name" value="Periplasmic binding protein-like II"/>
    <property type="match status" value="1"/>
</dbReference>
<feature type="transmembrane region" description="Helical" evidence="13">
    <location>
        <begin position="254"/>
        <end position="278"/>
    </location>
</feature>
<keyword evidence="6 13" id="KW-1133">Transmembrane helix</keyword>
<dbReference type="InterPro" id="IPR052192">
    <property type="entry name" value="Insect_Ionotropic_Sensory_Rcpt"/>
</dbReference>
<evidence type="ECO:0000259" key="14">
    <source>
        <dbReference type="SMART" id="SM00918"/>
    </source>
</evidence>
<evidence type="ECO:0000256" key="9">
    <source>
        <dbReference type="ARBA" id="ARBA00023170"/>
    </source>
</evidence>
<evidence type="ECO:0000256" key="13">
    <source>
        <dbReference type="SAM" id="Phobius"/>
    </source>
</evidence>
<evidence type="ECO:0000313" key="15">
    <source>
        <dbReference type="EMBL" id="PNF32653.1"/>
    </source>
</evidence>
<keyword evidence="8 13" id="KW-0472">Membrane</keyword>
<keyword evidence="11" id="KW-1071">Ligand-gated ion channel</keyword>
<dbReference type="InterPro" id="IPR001320">
    <property type="entry name" value="Iontro_rcpt_C"/>
</dbReference>
<evidence type="ECO:0000256" key="4">
    <source>
        <dbReference type="ARBA" id="ARBA00022475"/>
    </source>
</evidence>
<keyword evidence="10" id="KW-0325">Glycoprotein</keyword>
<dbReference type="Gene3D" id="3.40.190.10">
    <property type="entry name" value="Periplasmic binding protein-like II"/>
    <property type="match status" value="2"/>
</dbReference>
<dbReference type="GO" id="GO:0005886">
    <property type="term" value="C:plasma membrane"/>
    <property type="evidence" value="ECO:0007669"/>
    <property type="project" value="UniProtKB-SubCell"/>
</dbReference>